<feature type="chain" id="PRO_5046556723" evidence="1">
    <location>
        <begin position="26"/>
        <end position="247"/>
    </location>
</feature>
<feature type="signal peptide" evidence="1">
    <location>
        <begin position="1"/>
        <end position="25"/>
    </location>
</feature>
<evidence type="ECO:0000313" key="2">
    <source>
        <dbReference type="EMBL" id="MFC4767076.1"/>
    </source>
</evidence>
<reference evidence="3" key="1">
    <citation type="journal article" date="2019" name="Int. J. Syst. Evol. Microbiol.">
        <title>The Global Catalogue of Microorganisms (GCM) 10K type strain sequencing project: providing services to taxonomists for standard genome sequencing and annotation.</title>
        <authorList>
            <consortium name="The Broad Institute Genomics Platform"/>
            <consortium name="The Broad Institute Genome Sequencing Center for Infectious Disease"/>
            <person name="Wu L."/>
            <person name="Ma J."/>
        </authorList>
    </citation>
    <scope>NUCLEOTIDE SEQUENCE [LARGE SCALE GENOMIC DNA]</scope>
    <source>
        <strain evidence="3">WYCCWR 12678</strain>
    </source>
</reference>
<keyword evidence="1" id="KW-0732">Signal</keyword>
<accession>A0ABV9PYQ3</accession>
<comment type="caution">
    <text evidence="2">The sequence shown here is derived from an EMBL/GenBank/DDBJ whole genome shotgun (WGS) entry which is preliminary data.</text>
</comment>
<evidence type="ECO:0000313" key="3">
    <source>
        <dbReference type="Proteomes" id="UP001596002"/>
    </source>
</evidence>
<keyword evidence="3" id="KW-1185">Reference proteome</keyword>
<evidence type="ECO:0000256" key="1">
    <source>
        <dbReference type="SAM" id="SignalP"/>
    </source>
</evidence>
<dbReference type="Proteomes" id="UP001596002">
    <property type="component" value="Unassembled WGS sequence"/>
</dbReference>
<gene>
    <name evidence="2" type="ORF">ACFO8Q_06805</name>
</gene>
<dbReference type="EMBL" id="JBHSHC010000044">
    <property type="protein sequence ID" value="MFC4767076.1"/>
    <property type="molecule type" value="Genomic_DNA"/>
</dbReference>
<proteinExistence type="predicted"/>
<protein>
    <submittedName>
        <fullName evidence="2">Uncharacterized protein</fullName>
    </submittedName>
</protein>
<organism evidence="2 3">
    <name type="scientific">Effusibacillus consociatus</name>
    <dbReference type="NCBI Taxonomy" id="1117041"/>
    <lineage>
        <taxon>Bacteria</taxon>
        <taxon>Bacillati</taxon>
        <taxon>Bacillota</taxon>
        <taxon>Bacilli</taxon>
        <taxon>Bacillales</taxon>
        <taxon>Alicyclobacillaceae</taxon>
        <taxon>Effusibacillus</taxon>
    </lineage>
</organism>
<sequence length="247" mass="27387">MKDPKLSTAFLAGLLSILLGTSAIAATGPTNVYTGGYAQYPDSSSGQMTSVYCDIKTPSYPDTFYPSASNGWPMIVGTYSNGADKVPYVQVGWVKANGVFSGETNGEGVRYFWEHNDRKGHFYRVFSAVGPAENTTHGYRVYYEAGDWKGTVDGGKIGSYPKIFTSLGAQYYEELVSQEDVYRAAYAGTSTNHARFSNIRYFFNNTTYYSPTLNMSSDGVGKYDQSNYSSTKTDQSQSYIEFWDSRR</sequence>
<dbReference type="RefSeq" id="WP_380024960.1">
    <property type="nucleotide sequence ID" value="NZ_JBHSHC010000044.1"/>
</dbReference>
<name>A0ABV9PYQ3_9BACL</name>